<keyword evidence="9 10" id="KW-1208">Phospholipid metabolism</keyword>
<keyword evidence="1 10" id="KW-1003">Cell membrane</keyword>
<dbReference type="Proteomes" id="UP001374893">
    <property type="component" value="Chromosome"/>
</dbReference>
<dbReference type="EMBL" id="AP024702">
    <property type="protein sequence ID" value="BCX50158.1"/>
    <property type="molecule type" value="Genomic_DNA"/>
</dbReference>
<keyword evidence="12" id="KW-1185">Reference proteome</keyword>
<name>A0ABM7RJQ7_9BACT</name>
<keyword evidence="3 10" id="KW-0808">Transferase</keyword>
<evidence type="ECO:0000256" key="10">
    <source>
        <dbReference type="HAMAP-Rule" id="MF_01043"/>
    </source>
</evidence>
<reference evidence="11 12" key="1">
    <citation type="submission" date="2021-06" db="EMBL/GenBank/DDBJ databases">
        <title>Complete genome of Haloferula helveola possessing various polysaccharide degrading enzymes.</title>
        <authorList>
            <person name="Takami H."/>
            <person name="Huang C."/>
            <person name="Hamasaki K."/>
        </authorList>
    </citation>
    <scope>NUCLEOTIDE SEQUENCE [LARGE SCALE GENOMIC DNA]</scope>
    <source>
        <strain evidence="11 12">CN-1</strain>
    </source>
</reference>
<evidence type="ECO:0000256" key="8">
    <source>
        <dbReference type="ARBA" id="ARBA00023209"/>
    </source>
</evidence>
<accession>A0ABM7RJQ7</accession>
<evidence type="ECO:0000256" key="9">
    <source>
        <dbReference type="ARBA" id="ARBA00023264"/>
    </source>
</evidence>
<keyword evidence="6 10" id="KW-0443">Lipid metabolism</keyword>
<feature type="transmembrane region" description="Helical" evidence="10">
    <location>
        <begin position="200"/>
        <end position="217"/>
    </location>
</feature>
<keyword evidence="11" id="KW-0012">Acyltransferase</keyword>
<gene>
    <name evidence="10 11" type="primary">plsY</name>
    <name evidence="11" type="ORF">HAHE_40660</name>
</gene>
<comment type="pathway">
    <text evidence="10">Lipid metabolism; phospholipid metabolism.</text>
</comment>
<protein>
    <recommendedName>
        <fullName evidence="10">Glycerol-3-phosphate acyltransferase</fullName>
    </recommendedName>
    <alternativeName>
        <fullName evidence="10">Acyl-PO4 G3P acyltransferase</fullName>
    </alternativeName>
    <alternativeName>
        <fullName evidence="10">Acyl-phosphate--glycerol-3-phosphate acyltransferase</fullName>
    </alternativeName>
    <alternativeName>
        <fullName evidence="10">G3P acyltransferase</fullName>
        <shortName evidence="10">GPAT</shortName>
        <ecNumber evidence="10">2.3.1.275</ecNumber>
    </alternativeName>
    <alternativeName>
        <fullName evidence="10">Lysophosphatidic acid synthase</fullName>
        <shortName evidence="10">LPA synthase</shortName>
    </alternativeName>
</protein>
<dbReference type="HAMAP" id="MF_01043">
    <property type="entry name" value="PlsY"/>
    <property type="match status" value="1"/>
</dbReference>
<keyword evidence="8 10" id="KW-0594">Phospholipid biosynthesis</keyword>
<evidence type="ECO:0000313" key="12">
    <source>
        <dbReference type="Proteomes" id="UP001374893"/>
    </source>
</evidence>
<feature type="transmembrane region" description="Helical" evidence="10">
    <location>
        <begin position="163"/>
        <end position="180"/>
    </location>
</feature>
<evidence type="ECO:0000256" key="2">
    <source>
        <dbReference type="ARBA" id="ARBA00022516"/>
    </source>
</evidence>
<proteinExistence type="inferred from homology"/>
<comment type="subcellular location">
    <subcellularLocation>
        <location evidence="10">Cell membrane</location>
        <topology evidence="10">Multi-pass membrane protein</topology>
    </subcellularLocation>
</comment>
<keyword evidence="7 10" id="KW-0472">Membrane</keyword>
<dbReference type="RefSeq" id="WP_338687093.1">
    <property type="nucleotide sequence ID" value="NZ_AP024702.1"/>
</dbReference>
<evidence type="ECO:0000256" key="3">
    <source>
        <dbReference type="ARBA" id="ARBA00022679"/>
    </source>
</evidence>
<dbReference type="EC" id="2.3.1.275" evidence="10"/>
<sequence length="240" mass="25978">MQLWICPILAFLLGSIPFGLIIARMKGIDIRAHGSGNIGATNVLRIVGKKYGITCLFLDLLKGYIPMVIAINLIQIDGKAIVPHLGFLDSLAMELPASEQFKGQLVHVVTALCAILGHNYSPWVGFKGGKGIATSAGVVLGLMPFAVILLIAVWGLLFLITRYVSVASIGAAAALPVLTHVGARFHKNDAGVSLWEADTWNKPLFFFSVVIAALAIWKHRTNIRRLMDGTEHRFTPKSKA</sequence>
<comment type="subunit">
    <text evidence="10">Probably interacts with PlsX.</text>
</comment>
<keyword evidence="2 10" id="KW-0444">Lipid biosynthesis</keyword>
<dbReference type="GO" id="GO:0016746">
    <property type="term" value="F:acyltransferase activity"/>
    <property type="evidence" value="ECO:0007669"/>
    <property type="project" value="UniProtKB-KW"/>
</dbReference>
<evidence type="ECO:0000256" key="7">
    <source>
        <dbReference type="ARBA" id="ARBA00023136"/>
    </source>
</evidence>
<comment type="function">
    <text evidence="10">Catalyzes the transfer of an acyl group from acyl-phosphate (acyl-PO(4)) to glycerol-3-phosphate (G3P) to form lysophosphatidic acid (LPA). This enzyme utilizes acyl-phosphate as fatty acyl donor, but not acyl-CoA or acyl-ACP.</text>
</comment>
<evidence type="ECO:0000256" key="6">
    <source>
        <dbReference type="ARBA" id="ARBA00023098"/>
    </source>
</evidence>
<feature type="transmembrane region" description="Helical" evidence="10">
    <location>
        <begin position="132"/>
        <end position="156"/>
    </location>
</feature>
<feature type="transmembrane region" description="Helical" evidence="10">
    <location>
        <begin position="6"/>
        <end position="23"/>
    </location>
</feature>
<dbReference type="SMART" id="SM01207">
    <property type="entry name" value="G3P_acyltransf"/>
    <property type="match status" value="1"/>
</dbReference>
<dbReference type="InterPro" id="IPR003811">
    <property type="entry name" value="G3P_acylTferase_PlsY"/>
</dbReference>
<evidence type="ECO:0000256" key="4">
    <source>
        <dbReference type="ARBA" id="ARBA00022692"/>
    </source>
</evidence>
<dbReference type="Pfam" id="PF02660">
    <property type="entry name" value="G3P_acyltransf"/>
    <property type="match status" value="1"/>
</dbReference>
<dbReference type="PANTHER" id="PTHR30309:SF0">
    <property type="entry name" value="GLYCEROL-3-PHOSPHATE ACYLTRANSFERASE-RELATED"/>
    <property type="match status" value="1"/>
</dbReference>
<comment type="catalytic activity">
    <reaction evidence="10">
        <text>an acyl phosphate + sn-glycerol 3-phosphate = a 1-acyl-sn-glycero-3-phosphate + phosphate</text>
        <dbReference type="Rhea" id="RHEA:34075"/>
        <dbReference type="ChEBI" id="CHEBI:43474"/>
        <dbReference type="ChEBI" id="CHEBI:57597"/>
        <dbReference type="ChEBI" id="CHEBI:57970"/>
        <dbReference type="ChEBI" id="CHEBI:59918"/>
        <dbReference type="EC" id="2.3.1.275"/>
    </reaction>
</comment>
<dbReference type="NCBIfam" id="TIGR00023">
    <property type="entry name" value="glycerol-3-phosphate 1-O-acyltransferase PlsY"/>
    <property type="match status" value="1"/>
</dbReference>
<dbReference type="PANTHER" id="PTHR30309">
    <property type="entry name" value="INNER MEMBRANE PROTEIN YGIH"/>
    <property type="match status" value="1"/>
</dbReference>
<keyword evidence="4 10" id="KW-0812">Transmembrane</keyword>
<evidence type="ECO:0000256" key="5">
    <source>
        <dbReference type="ARBA" id="ARBA00022989"/>
    </source>
</evidence>
<keyword evidence="5 10" id="KW-1133">Transmembrane helix</keyword>
<comment type="similarity">
    <text evidence="10">Belongs to the PlsY family.</text>
</comment>
<evidence type="ECO:0000256" key="1">
    <source>
        <dbReference type="ARBA" id="ARBA00022475"/>
    </source>
</evidence>
<evidence type="ECO:0000313" key="11">
    <source>
        <dbReference type="EMBL" id="BCX50158.1"/>
    </source>
</evidence>
<organism evidence="11 12">
    <name type="scientific">Haloferula helveola</name>
    <dbReference type="NCBI Taxonomy" id="490095"/>
    <lineage>
        <taxon>Bacteria</taxon>
        <taxon>Pseudomonadati</taxon>
        <taxon>Verrucomicrobiota</taxon>
        <taxon>Verrucomicrobiia</taxon>
        <taxon>Verrucomicrobiales</taxon>
        <taxon>Verrucomicrobiaceae</taxon>
        <taxon>Haloferula</taxon>
    </lineage>
</organism>